<dbReference type="Proteomes" id="UP000255125">
    <property type="component" value="Unassembled WGS sequence"/>
</dbReference>
<evidence type="ECO:0000313" key="3">
    <source>
        <dbReference type="EMBL" id="SUD30320.1"/>
    </source>
</evidence>
<evidence type="ECO:0000313" key="4">
    <source>
        <dbReference type="Proteomes" id="UP000255125"/>
    </source>
</evidence>
<dbReference type="GO" id="GO:0016989">
    <property type="term" value="F:sigma factor antagonist activity"/>
    <property type="evidence" value="ECO:0007669"/>
    <property type="project" value="TreeGrafter"/>
</dbReference>
<sequence>MKPSPLTLEAAEQAMHWQLELQAPDVTEQTRAQCQAWRQQDPLNEQAWQHSQRFFQRMHEVRHPAHQALVSATLLPAISRRRVLKNLALLLATGSMAWSARDSGLLQPWTSDFNTTVGEQWRIDLADNTEIQLNTDTAVDVNYSPDRRQIHLLRGEILVVPSPLDARPLWVKTAEGLTHATGGRFSVRQRDGFTQLGADQQPLVAQIPSHKLSLRPGEIISFDQQTLLARRPQRAGELAWSRGMIVAEGLRLEDFLSELSRYRRGHLDCDPSLRELRVSGTYPLADTDRILAALQQTLKLDVQHFTRFWVTLKPRRAQV</sequence>
<dbReference type="AlphaFoldDB" id="A0A379IBV1"/>
<dbReference type="Pfam" id="PF04773">
    <property type="entry name" value="FecR"/>
    <property type="match status" value="1"/>
</dbReference>
<name>A0A379IBV1_PSEFL</name>
<gene>
    <name evidence="3" type="primary">pupR</name>
    <name evidence="3" type="ORF">NCTC10392_02237</name>
</gene>
<dbReference type="InterPro" id="IPR032623">
    <property type="entry name" value="FecR_N"/>
</dbReference>
<evidence type="ECO:0000259" key="1">
    <source>
        <dbReference type="Pfam" id="PF04773"/>
    </source>
</evidence>
<dbReference type="PANTHER" id="PTHR30273:SF2">
    <property type="entry name" value="PROTEIN FECR"/>
    <property type="match status" value="1"/>
</dbReference>
<feature type="domain" description="FecR N-terminal" evidence="2">
    <location>
        <begin position="12"/>
        <end position="53"/>
    </location>
</feature>
<reference evidence="3 4" key="1">
    <citation type="submission" date="2018-06" db="EMBL/GenBank/DDBJ databases">
        <authorList>
            <consortium name="Pathogen Informatics"/>
            <person name="Doyle S."/>
        </authorList>
    </citation>
    <scope>NUCLEOTIDE SEQUENCE [LARGE SCALE GENOMIC DNA]</scope>
    <source>
        <strain evidence="3 4">NCTC10392</strain>
    </source>
</reference>
<dbReference type="Pfam" id="PF16220">
    <property type="entry name" value="DUF4880"/>
    <property type="match status" value="1"/>
</dbReference>
<evidence type="ECO:0000259" key="2">
    <source>
        <dbReference type="Pfam" id="PF16220"/>
    </source>
</evidence>
<dbReference type="InterPro" id="IPR012373">
    <property type="entry name" value="Ferrdict_sens_TM"/>
</dbReference>
<dbReference type="InterPro" id="IPR006860">
    <property type="entry name" value="FecR"/>
</dbReference>
<dbReference type="PANTHER" id="PTHR30273">
    <property type="entry name" value="PERIPLASMIC SIGNAL SENSOR AND SIGMA FACTOR ACTIVATOR FECR-RELATED"/>
    <property type="match status" value="1"/>
</dbReference>
<accession>A0A379IBV1</accession>
<feature type="domain" description="FecR protein" evidence="1">
    <location>
        <begin position="112"/>
        <end position="195"/>
    </location>
</feature>
<dbReference type="PIRSF" id="PIRSF018266">
    <property type="entry name" value="FecR"/>
    <property type="match status" value="1"/>
</dbReference>
<dbReference type="OrthoDB" id="1099576at2"/>
<dbReference type="Gene3D" id="2.60.120.1440">
    <property type="match status" value="1"/>
</dbReference>
<protein>
    <submittedName>
        <fullName evidence="3">Sigma factor regulatory protein PupR</fullName>
    </submittedName>
</protein>
<dbReference type="KEGG" id="pfn:HZ99_00060"/>
<dbReference type="RefSeq" id="WP_038440364.1">
    <property type="nucleotide sequence ID" value="NZ_CP008896.1"/>
</dbReference>
<dbReference type="EMBL" id="UGUS01000002">
    <property type="protein sequence ID" value="SUD30320.1"/>
    <property type="molecule type" value="Genomic_DNA"/>
</dbReference>
<organism evidence="3 4">
    <name type="scientific">Pseudomonas fluorescens</name>
    <dbReference type="NCBI Taxonomy" id="294"/>
    <lineage>
        <taxon>Bacteria</taxon>
        <taxon>Pseudomonadati</taxon>
        <taxon>Pseudomonadota</taxon>
        <taxon>Gammaproteobacteria</taxon>
        <taxon>Pseudomonadales</taxon>
        <taxon>Pseudomonadaceae</taxon>
        <taxon>Pseudomonas</taxon>
    </lineage>
</organism>
<proteinExistence type="predicted"/>